<dbReference type="InterPro" id="IPR036865">
    <property type="entry name" value="CRAL-TRIO_dom_sf"/>
</dbReference>
<gene>
    <name evidence="2" type="ORF">M6B38_375540</name>
</gene>
<organism evidence="2 3">
    <name type="scientific">Iris pallida</name>
    <name type="common">Sweet iris</name>
    <dbReference type="NCBI Taxonomy" id="29817"/>
    <lineage>
        <taxon>Eukaryota</taxon>
        <taxon>Viridiplantae</taxon>
        <taxon>Streptophyta</taxon>
        <taxon>Embryophyta</taxon>
        <taxon>Tracheophyta</taxon>
        <taxon>Spermatophyta</taxon>
        <taxon>Magnoliopsida</taxon>
        <taxon>Liliopsida</taxon>
        <taxon>Asparagales</taxon>
        <taxon>Iridaceae</taxon>
        <taxon>Iridoideae</taxon>
        <taxon>Irideae</taxon>
        <taxon>Iris</taxon>
    </lineage>
</organism>
<dbReference type="Pfam" id="PF00650">
    <property type="entry name" value="CRAL_TRIO"/>
    <property type="match status" value="1"/>
</dbReference>
<dbReference type="SMART" id="SM01100">
    <property type="entry name" value="CRAL_TRIO_N"/>
    <property type="match status" value="1"/>
</dbReference>
<feature type="domain" description="CRAL-TRIO" evidence="1">
    <location>
        <begin position="79"/>
        <end position="242"/>
    </location>
</feature>
<reference evidence="2" key="2">
    <citation type="submission" date="2023-04" db="EMBL/GenBank/DDBJ databases">
        <authorList>
            <person name="Bruccoleri R.E."/>
            <person name="Oakeley E.J."/>
            <person name="Faust A.-M."/>
            <person name="Dessus-Babus S."/>
            <person name="Altorfer M."/>
            <person name="Burckhardt D."/>
            <person name="Oertli M."/>
            <person name="Naumann U."/>
            <person name="Petersen F."/>
            <person name="Wong J."/>
        </authorList>
    </citation>
    <scope>NUCLEOTIDE SEQUENCE</scope>
    <source>
        <strain evidence="2">GSM-AAB239-AS_SAM_17_03QT</strain>
        <tissue evidence="2">Leaf</tissue>
    </source>
</reference>
<evidence type="ECO:0000259" key="1">
    <source>
        <dbReference type="PROSITE" id="PS50191"/>
    </source>
</evidence>
<dbReference type="PANTHER" id="PTHR46277:SF3">
    <property type="entry name" value="BINDING PROTEIN, PUTATIVE-RELATED"/>
    <property type="match status" value="1"/>
</dbReference>
<reference evidence="2" key="1">
    <citation type="journal article" date="2023" name="GigaByte">
        <title>Genome assembly of the bearded iris, Iris pallida Lam.</title>
        <authorList>
            <person name="Bruccoleri R.E."/>
            <person name="Oakeley E.J."/>
            <person name="Faust A.M.E."/>
            <person name="Altorfer M."/>
            <person name="Dessus-Babus S."/>
            <person name="Burckhardt D."/>
            <person name="Oertli M."/>
            <person name="Naumann U."/>
            <person name="Petersen F."/>
            <person name="Wong J."/>
        </authorList>
    </citation>
    <scope>NUCLEOTIDE SEQUENCE</scope>
    <source>
        <strain evidence="2">GSM-AAB239-AS_SAM_17_03QT</strain>
    </source>
</reference>
<sequence length="248" mass="28487">MEKDGCTSGSEDGGDAEWKKVALMRANVEAKDPTAKELDDLMLRRFLRARNLDIEKASVMFLKYLKWWKEAVPKGFISDEEVRNELNQKKMFLQGFDKKGRPVGVVLGAKHHCYKHRQMNEFKSYVVYVIEKLCSSMPTGQEKFTVIADLQGWGYSNSDMRGSFAAQEILQNYYPERLGKVFLIHAPSLFMKAWKILYPFIDSNTREKYVFVEDKNLKPMLLADIDEDQLPVIYGGKLPLVPIDASGK</sequence>
<evidence type="ECO:0000313" key="3">
    <source>
        <dbReference type="Proteomes" id="UP001140949"/>
    </source>
</evidence>
<dbReference type="InterPro" id="IPR011074">
    <property type="entry name" value="CRAL/TRIO_N_dom"/>
</dbReference>
<dbReference type="AlphaFoldDB" id="A0AAX6GBD8"/>
<dbReference type="PROSITE" id="PS50191">
    <property type="entry name" value="CRAL_TRIO"/>
    <property type="match status" value="1"/>
</dbReference>
<comment type="caution">
    <text evidence="2">The sequence shown here is derived from an EMBL/GenBank/DDBJ whole genome shotgun (WGS) entry which is preliminary data.</text>
</comment>
<evidence type="ECO:0000313" key="2">
    <source>
        <dbReference type="EMBL" id="KAJ6825803.1"/>
    </source>
</evidence>
<dbReference type="PANTHER" id="PTHR46277">
    <property type="entry name" value="OS03G0850700 PROTEIN"/>
    <property type="match status" value="1"/>
</dbReference>
<dbReference type="CDD" id="cd00170">
    <property type="entry name" value="SEC14"/>
    <property type="match status" value="1"/>
</dbReference>
<dbReference type="SUPFAM" id="SSF46938">
    <property type="entry name" value="CRAL/TRIO N-terminal domain"/>
    <property type="match status" value="1"/>
</dbReference>
<dbReference type="SMART" id="SM00516">
    <property type="entry name" value="SEC14"/>
    <property type="match status" value="1"/>
</dbReference>
<dbReference type="SUPFAM" id="SSF52087">
    <property type="entry name" value="CRAL/TRIO domain"/>
    <property type="match status" value="1"/>
</dbReference>
<dbReference type="Proteomes" id="UP001140949">
    <property type="component" value="Unassembled WGS sequence"/>
</dbReference>
<dbReference type="Gene3D" id="3.40.525.10">
    <property type="entry name" value="CRAL-TRIO lipid binding domain"/>
    <property type="match status" value="1"/>
</dbReference>
<proteinExistence type="predicted"/>
<dbReference type="EMBL" id="JANAVB010021596">
    <property type="protein sequence ID" value="KAJ6825803.1"/>
    <property type="molecule type" value="Genomic_DNA"/>
</dbReference>
<accession>A0AAX6GBD8</accession>
<dbReference type="InterPro" id="IPR036273">
    <property type="entry name" value="CRAL/TRIO_N_dom_sf"/>
</dbReference>
<dbReference type="InterPro" id="IPR001251">
    <property type="entry name" value="CRAL-TRIO_dom"/>
</dbReference>
<protein>
    <submittedName>
        <fullName evidence="2">CRAL-TRIO domain-containing protein-like</fullName>
    </submittedName>
</protein>
<keyword evidence="3" id="KW-1185">Reference proteome</keyword>
<name>A0AAX6GBD8_IRIPA</name>